<evidence type="ECO:0000313" key="2">
    <source>
        <dbReference type="Proteomes" id="UP000017559"/>
    </source>
</evidence>
<accession>V2WT36</accession>
<reference evidence="1 2" key="1">
    <citation type="journal article" date="2014" name="BMC Genomics">
        <title>Genome and secretome analysis of the hemibiotrophic fungal pathogen, Moniliophthora roreri, which causes frosty pod rot disease of cacao: mechanisms of the biotrophic and necrotrophic phases.</title>
        <authorList>
            <person name="Meinhardt L.W."/>
            <person name="Costa G.G.L."/>
            <person name="Thomazella D.P.T."/>
            <person name="Teixeira P.J.P.L."/>
            <person name="Carazzolle M.F."/>
            <person name="Schuster S.C."/>
            <person name="Carlson J.E."/>
            <person name="Guiltinan M.J."/>
            <person name="Mieczkowski P."/>
            <person name="Farmer A."/>
            <person name="Ramaraj T."/>
            <person name="Crozier J."/>
            <person name="Davis R.E."/>
            <person name="Shao J."/>
            <person name="Melnick R.L."/>
            <person name="Pereira G.A.G."/>
            <person name="Bailey B.A."/>
        </authorList>
    </citation>
    <scope>NUCLEOTIDE SEQUENCE [LARGE SCALE GENOMIC DNA]</scope>
    <source>
        <strain evidence="1 2">MCA 2997</strain>
    </source>
</reference>
<keyword evidence="2" id="KW-1185">Reference proteome</keyword>
<proteinExistence type="predicted"/>
<sequence>MKYKERIKRLFLRAESVRIEFLTRLDFHYLLYAATQLNLTYRESRRSAPSIRRASLEIWRESIRYRDVVAGTTATKKFSMNDPKDGCSGAFWFIMFWESPISDVESGSFLTVSVLLAEITGKQTYLDAAIRSPTLSILPVTALAYGLISTGENESCQTTARGVDGVALRYGVYLQ</sequence>
<dbReference type="EMBL" id="AWSO01000486">
    <property type="protein sequence ID" value="ESK90023.1"/>
    <property type="molecule type" value="Genomic_DNA"/>
</dbReference>
<name>V2WT36_MONRO</name>
<dbReference type="HOGENOM" id="CLU_1532994_0_0_1"/>
<protein>
    <submittedName>
        <fullName evidence="1">Uncharacterized protein</fullName>
    </submittedName>
</protein>
<comment type="caution">
    <text evidence="1">The sequence shown here is derived from an EMBL/GenBank/DDBJ whole genome shotgun (WGS) entry which is preliminary data.</text>
</comment>
<dbReference type="Proteomes" id="UP000017559">
    <property type="component" value="Unassembled WGS sequence"/>
</dbReference>
<dbReference type="AlphaFoldDB" id="V2WT36"/>
<organism evidence="1 2">
    <name type="scientific">Moniliophthora roreri (strain MCA 2997)</name>
    <name type="common">Cocoa frosty pod rot fungus</name>
    <name type="synonym">Crinipellis roreri</name>
    <dbReference type="NCBI Taxonomy" id="1381753"/>
    <lineage>
        <taxon>Eukaryota</taxon>
        <taxon>Fungi</taxon>
        <taxon>Dikarya</taxon>
        <taxon>Basidiomycota</taxon>
        <taxon>Agaricomycotina</taxon>
        <taxon>Agaricomycetes</taxon>
        <taxon>Agaricomycetidae</taxon>
        <taxon>Agaricales</taxon>
        <taxon>Marasmiineae</taxon>
        <taxon>Marasmiaceae</taxon>
        <taxon>Moniliophthora</taxon>
    </lineage>
</organism>
<dbReference type="KEGG" id="mrr:Moror_7913"/>
<evidence type="ECO:0000313" key="1">
    <source>
        <dbReference type="EMBL" id="ESK90023.1"/>
    </source>
</evidence>
<gene>
    <name evidence="1" type="ORF">Moror_7913</name>
</gene>